<dbReference type="InterPro" id="IPR044662">
    <property type="entry name" value="HS1/DABB1-like"/>
</dbReference>
<dbReference type="InterPro" id="IPR011008">
    <property type="entry name" value="Dimeric_a/b-barrel"/>
</dbReference>
<sequence>MTVTHIVMFEFKPELAKSKIEEICANFLSLKNKCVHPETKAPYIKFASGGKQTNPEKMAVYQYGFVMEFESEEDWKYYLDEDPAHGEFKKGLKDAVEKVGCFDYQPGVF</sequence>
<dbReference type="PROSITE" id="PS51502">
    <property type="entry name" value="S_R_A_B_BARREL"/>
    <property type="match status" value="1"/>
</dbReference>
<name>A0AA39V376_9LECA</name>
<dbReference type="InterPro" id="IPR013097">
    <property type="entry name" value="Dabb"/>
</dbReference>
<proteinExistence type="predicted"/>
<dbReference type="SUPFAM" id="SSF54909">
    <property type="entry name" value="Dimeric alpha+beta barrel"/>
    <property type="match status" value="1"/>
</dbReference>
<comment type="caution">
    <text evidence="3">The sequence shown here is derived from an EMBL/GenBank/DDBJ whole genome shotgun (WGS) entry which is preliminary data.</text>
</comment>
<dbReference type="Gene3D" id="3.30.70.100">
    <property type="match status" value="1"/>
</dbReference>
<protein>
    <recommendedName>
        <fullName evidence="2">Stress-response A/B barrel domain-containing protein</fullName>
    </recommendedName>
</protein>
<accession>A0AA39V376</accession>
<evidence type="ECO:0000259" key="2">
    <source>
        <dbReference type="PROSITE" id="PS51502"/>
    </source>
</evidence>
<gene>
    <name evidence="3" type="ORF">JMJ35_003859</name>
</gene>
<comment type="subunit">
    <text evidence="1">Homodimer.</text>
</comment>
<evidence type="ECO:0000313" key="3">
    <source>
        <dbReference type="EMBL" id="KAK0514137.1"/>
    </source>
</evidence>
<dbReference type="SMART" id="SM00886">
    <property type="entry name" value="Dabb"/>
    <property type="match status" value="1"/>
</dbReference>
<evidence type="ECO:0000256" key="1">
    <source>
        <dbReference type="ARBA" id="ARBA00011738"/>
    </source>
</evidence>
<dbReference type="PANTHER" id="PTHR33178:SF10">
    <property type="entry name" value="STRESS-RESPONSE A_B BARREL DOMAIN-CONTAINING PROTEIN"/>
    <property type="match status" value="1"/>
</dbReference>
<dbReference type="Pfam" id="PF07876">
    <property type="entry name" value="Dabb"/>
    <property type="match status" value="1"/>
</dbReference>
<dbReference type="PANTHER" id="PTHR33178">
    <property type="match status" value="1"/>
</dbReference>
<dbReference type="AlphaFoldDB" id="A0AA39V376"/>
<reference evidence="3" key="1">
    <citation type="submission" date="2023-03" db="EMBL/GenBank/DDBJ databases">
        <title>Complete genome of Cladonia borealis.</title>
        <authorList>
            <person name="Park H."/>
        </authorList>
    </citation>
    <scope>NUCLEOTIDE SEQUENCE</scope>
    <source>
        <strain evidence="3">ANT050790</strain>
    </source>
</reference>
<feature type="domain" description="Stress-response A/B barrel" evidence="2">
    <location>
        <begin position="3"/>
        <end position="104"/>
    </location>
</feature>
<keyword evidence="4" id="KW-1185">Reference proteome</keyword>
<evidence type="ECO:0000313" key="4">
    <source>
        <dbReference type="Proteomes" id="UP001166286"/>
    </source>
</evidence>
<dbReference type="Proteomes" id="UP001166286">
    <property type="component" value="Unassembled WGS sequence"/>
</dbReference>
<dbReference type="EMBL" id="JAFEKC020000006">
    <property type="protein sequence ID" value="KAK0514137.1"/>
    <property type="molecule type" value="Genomic_DNA"/>
</dbReference>
<organism evidence="3 4">
    <name type="scientific">Cladonia borealis</name>
    <dbReference type="NCBI Taxonomy" id="184061"/>
    <lineage>
        <taxon>Eukaryota</taxon>
        <taxon>Fungi</taxon>
        <taxon>Dikarya</taxon>
        <taxon>Ascomycota</taxon>
        <taxon>Pezizomycotina</taxon>
        <taxon>Lecanoromycetes</taxon>
        <taxon>OSLEUM clade</taxon>
        <taxon>Lecanoromycetidae</taxon>
        <taxon>Lecanorales</taxon>
        <taxon>Lecanorineae</taxon>
        <taxon>Cladoniaceae</taxon>
        <taxon>Cladonia</taxon>
    </lineage>
</organism>